<gene>
    <name evidence="1" type="ORF">EW093_16225</name>
</gene>
<evidence type="ECO:0000313" key="2">
    <source>
        <dbReference type="Proteomes" id="UP000323824"/>
    </source>
</evidence>
<organism evidence="1 2">
    <name type="scientific">Thiospirochaeta perfilievii</name>
    <dbReference type="NCBI Taxonomy" id="252967"/>
    <lineage>
        <taxon>Bacteria</taxon>
        <taxon>Pseudomonadati</taxon>
        <taxon>Spirochaetota</taxon>
        <taxon>Spirochaetia</taxon>
        <taxon>Spirochaetales</taxon>
        <taxon>Spirochaetaceae</taxon>
        <taxon>Thiospirochaeta</taxon>
    </lineage>
</organism>
<proteinExistence type="predicted"/>
<dbReference type="AlphaFoldDB" id="A0A5C1QFH7"/>
<reference evidence="1 2" key="1">
    <citation type="submission" date="2019-02" db="EMBL/GenBank/DDBJ databases">
        <authorList>
            <person name="Fomenkov A."/>
            <person name="Dubinina G."/>
            <person name="Grabovich M."/>
            <person name="Vincze T."/>
            <person name="Roberts R.J."/>
        </authorList>
    </citation>
    <scope>NUCLEOTIDE SEQUENCE [LARGE SCALE GENOMIC DNA]</scope>
    <source>
        <strain evidence="1 2">P</strain>
    </source>
</reference>
<name>A0A5C1QFH7_9SPIO</name>
<reference evidence="1 2" key="2">
    <citation type="submission" date="2019-09" db="EMBL/GenBank/DDBJ databases">
        <title>Complete Genome Sequence and Methylome Analysis of free living Spirochaetas.</title>
        <authorList>
            <person name="Leshcheva N."/>
            <person name="Mikheeva N."/>
        </authorList>
    </citation>
    <scope>NUCLEOTIDE SEQUENCE [LARGE SCALE GENOMIC DNA]</scope>
    <source>
        <strain evidence="1 2">P</strain>
    </source>
</reference>
<dbReference type="EMBL" id="CP035807">
    <property type="protein sequence ID" value="QEN06168.1"/>
    <property type="molecule type" value="Genomic_DNA"/>
</dbReference>
<keyword evidence="2" id="KW-1185">Reference proteome</keyword>
<sequence length="161" mass="18564">MNRQFLILLLLSIVTFKGFSLDSIKSAINIDFVVDPVYEEETIPRGANIRLIRYFIPNLYWGFSFKIINKNYTSLIGLTGFDLKINSNLSIPFNIGYGLKIKSFSLSPDNQEGIDSFIYALSGLQWNVDEQWGYTIYASYDYDFLNSNNKLLLSLGIMYKY</sequence>
<evidence type="ECO:0008006" key="3">
    <source>
        <dbReference type="Google" id="ProtNLM"/>
    </source>
</evidence>
<evidence type="ECO:0000313" key="1">
    <source>
        <dbReference type="EMBL" id="QEN06168.1"/>
    </source>
</evidence>
<dbReference type="RefSeq" id="WP_149569402.1">
    <property type="nucleotide sequence ID" value="NZ_CP035807.1"/>
</dbReference>
<dbReference type="Proteomes" id="UP000323824">
    <property type="component" value="Chromosome"/>
</dbReference>
<protein>
    <recommendedName>
        <fullName evidence="3">Outer membrane protein beta-barrel domain-containing protein</fullName>
    </recommendedName>
</protein>
<accession>A0A5C1QFH7</accession>
<dbReference type="KEGG" id="sper:EW093_16225"/>